<sequence length="282" mass="30591">MSHSPPLNADLHCHSVCSDGVLRPSELAARAHAHGVGLWALTDHDEVSGLAEARTKAQELGLPFIDGIEISVTWARQTVHIVGLHIDPHNAALNAGLEGIRTGRLQRARRMADALQALGVPGAYEGALAYAGNPRLVSRTHFARYLVEQGRCTHLQAAFDRYLGEGKPAYAPGDWASLANAVGWILAAGGRAVIAHPGRYRYDRLQFDALFDEFKQLGGEAIEVVTGSHRPDQYGQYAEVARRYGFLASCGSDFHSLAESRRDLGSLPPLPPGLTPVWHDWA</sequence>
<dbReference type="SMART" id="SM00481">
    <property type="entry name" value="POLIIIAc"/>
    <property type="match status" value="1"/>
</dbReference>
<dbReference type="InterPro" id="IPR049742">
    <property type="entry name" value="35NBP"/>
</dbReference>
<gene>
    <name evidence="2" type="ORF">CEY11_02760</name>
</gene>
<organism evidence="2 3">
    <name type="scientific">Candidimonas nitroreducens</name>
    <dbReference type="NCBI Taxonomy" id="683354"/>
    <lineage>
        <taxon>Bacteria</taxon>
        <taxon>Pseudomonadati</taxon>
        <taxon>Pseudomonadota</taxon>
        <taxon>Betaproteobacteria</taxon>
        <taxon>Burkholderiales</taxon>
        <taxon>Alcaligenaceae</taxon>
        <taxon>Candidimonas</taxon>
    </lineage>
</organism>
<dbReference type="AlphaFoldDB" id="A0A225MWA2"/>
<protein>
    <submittedName>
        <fullName evidence="2">Phosphatase</fullName>
    </submittedName>
</protein>
<dbReference type="InterPro" id="IPR004013">
    <property type="entry name" value="PHP_dom"/>
</dbReference>
<name>A0A225MWA2_9BURK</name>
<dbReference type="InterPro" id="IPR003141">
    <property type="entry name" value="Pol/His_phosphatase_N"/>
</dbReference>
<dbReference type="PANTHER" id="PTHR42924">
    <property type="entry name" value="EXONUCLEASE"/>
    <property type="match status" value="1"/>
</dbReference>
<proteinExistence type="predicted"/>
<dbReference type="OrthoDB" id="9804333at2"/>
<dbReference type="Pfam" id="PF02811">
    <property type="entry name" value="PHP"/>
    <property type="match status" value="1"/>
</dbReference>
<dbReference type="RefSeq" id="WP_088601827.1">
    <property type="nucleotide sequence ID" value="NZ_NJIH01000002.1"/>
</dbReference>
<evidence type="ECO:0000313" key="3">
    <source>
        <dbReference type="Proteomes" id="UP000214603"/>
    </source>
</evidence>
<dbReference type="NCBIfam" id="NF041577">
    <property type="entry name" value="nside_bi_sphtase"/>
    <property type="match status" value="1"/>
</dbReference>
<dbReference type="Gene3D" id="1.10.150.650">
    <property type="match status" value="1"/>
</dbReference>
<feature type="domain" description="Polymerase/histidinol phosphatase N-terminal" evidence="1">
    <location>
        <begin position="9"/>
        <end position="74"/>
    </location>
</feature>
<dbReference type="EMBL" id="NJIH01000002">
    <property type="protein sequence ID" value="OWT65677.1"/>
    <property type="molecule type" value="Genomic_DNA"/>
</dbReference>
<dbReference type="Proteomes" id="UP000214603">
    <property type="component" value="Unassembled WGS sequence"/>
</dbReference>
<dbReference type="GO" id="GO:0004534">
    <property type="term" value="F:5'-3' RNA exonuclease activity"/>
    <property type="evidence" value="ECO:0007669"/>
    <property type="project" value="TreeGrafter"/>
</dbReference>
<dbReference type="PANTHER" id="PTHR42924:SF3">
    <property type="entry name" value="POLYMERASE_HISTIDINOL PHOSPHATASE N-TERMINAL DOMAIN-CONTAINING PROTEIN"/>
    <property type="match status" value="1"/>
</dbReference>
<dbReference type="CDD" id="cd07438">
    <property type="entry name" value="PHP_HisPPase_AMP"/>
    <property type="match status" value="1"/>
</dbReference>
<accession>A0A225MWA2</accession>
<dbReference type="InterPro" id="IPR016195">
    <property type="entry name" value="Pol/histidinol_Pase-like"/>
</dbReference>
<dbReference type="InterPro" id="IPR052018">
    <property type="entry name" value="PHP_domain"/>
</dbReference>
<reference evidence="3" key="1">
    <citation type="submission" date="2017-06" db="EMBL/GenBank/DDBJ databases">
        <title>Herbaspirillum phytohormonus sp. nov., isolated from the root nodule of Robinia pseudoacacia in lead-zinc mine.</title>
        <authorList>
            <person name="Fan M."/>
            <person name="Lin Y."/>
        </authorList>
    </citation>
    <scope>NUCLEOTIDE SEQUENCE [LARGE SCALE GENOMIC DNA]</scope>
    <source>
        <strain evidence="3">SC-089</strain>
    </source>
</reference>
<evidence type="ECO:0000259" key="1">
    <source>
        <dbReference type="SMART" id="SM00481"/>
    </source>
</evidence>
<comment type="caution">
    <text evidence="2">The sequence shown here is derived from an EMBL/GenBank/DDBJ whole genome shotgun (WGS) entry which is preliminary data.</text>
</comment>
<evidence type="ECO:0000313" key="2">
    <source>
        <dbReference type="EMBL" id="OWT65677.1"/>
    </source>
</evidence>
<dbReference type="GO" id="GO:0035312">
    <property type="term" value="F:5'-3' DNA exonuclease activity"/>
    <property type="evidence" value="ECO:0007669"/>
    <property type="project" value="TreeGrafter"/>
</dbReference>
<keyword evidence="3" id="KW-1185">Reference proteome</keyword>
<dbReference type="Gene3D" id="3.20.20.140">
    <property type="entry name" value="Metal-dependent hydrolases"/>
    <property type="match status" value="1"/>
</dbReference>
<dbReference type="SUPFAM" id="SSF89550">
    <property type="entry name" value="PHP domain-like"/>
    <property type="match status" value="1"/>
</dbReference>